<evidence type="ECO:0000256" key="1">
    <source>
        <dbReference type="SAM" id="MobiDB-lite"/>
    </source>
</evidence>
<dbReference type="Proteomes" id="UP000735302">
    <property type="component" value="Unassembled WGS sequence"/>
</dbReference>
<feature type="region of interest" description="Disordered" evidence="1">
    <location>
        <begin position="64"/>
        <end position="84"/>
    </location>
</feature>
<evidence type="ECO:0008006" key="4">
    <source>
        <dbReference type="Google" id="ProtNLM"/>
    </source>
</evidence>
<protein>
    <recommendedName>
        <fullName evidence="4">Endonuclease/exonuclease/phosphatase domain-containing protein</fullName>
    </recommendedName>
</protein>
<reference evidence="2 3" key="1">
    <citation type="journal article" date="2021" name="Elife">
        <title>Chloroplast acquisition without the gene transfer in kleptoplastic sea slugs, Plakobranchus ocellatus.</title>
        <authorList>
            <person name="Maeda T."/>
            <person name="Takahashi S."/>
            <person name="Yoshida T."/>
            <person name="Shimamura S."/>
            <person name="Takaki Y."/>
            <person name="Nagai Y."/>
            <person name="Toyoda A."/>
            <person name="Suzuki Y."/>
            <person name="Arimoto A."/>
            <person name="Ishii H."/>
            <person name="Satoh N."/>
            <person name="Nishiyama T."/>
            <person name="Hasebe M."/>
            <person name="Maruyama T."/>
            <person name="Minagawa J."/>
            <person name="Obokata J."/>
            <person name="Shigenobu S."/>
        </authorList>
    </citation>
    <scope>NUCLEOTIDE SEQUENCE [LARGE SCALE GENOMIC DNA]</scope>
</reference>
<dbReference type="EMBL" id="BLXT01005987">
    <property type="protein sequence ID" value="GFO28034.1"/>
    <property type="molecule type" value="Genomic_DNA"/>
</dbReference>
<evidence type="ECO:0000313" key="2">
    <source>
        <dbReference type="EMBL" id="GFO28034.1"/>
    </source>
</evidence>
<feature type="compositionally biased region" description="Basic and acidic residues" evidence="1">
    <location>
        <begin position="74"/>
        <end position="84"/>
    </location>
</feature>
<sequence>MRADKECFRFNFGTFNVRGLSCEIKKHLITNAQSYGGTKVCSDHKLVKTTFELSKYNIWKPTTRKRNNSSAASRNRELLGRDSETTKKYTTHLSELLSENDPSQSAKYQWDYVKQSIETAVNTNTDLDTLRLIAEDRPKWNALVAEIRKTAEAARSDDPASGRL</sequence>
<evidence type="ECO:0000313" key="3">
    <source>
        <dbReference type="Proteomes" id="UP000735302"/>
    </source>
</evidence>
<comment type="caution">
    <text evidence="2">The sequence shown here is derived from an EMBL/GenBank/DDBJ whole genome shotgun (WGS) entry which is preliminary data.</text>
</comment>
<gene>
    <name evidence="2" type="ORF">PoB_005453900</name>
</gene>
<dbReference type="AlphaFoldDB" id="A0AAV4CBF7"/>
<accession>A0AAV4CBF7</accession>
<organism evidence="2 3">
    <name type="scientific">Plakobranchus ocellatus</name>
    <dbReference type="NCBI Taxonomy" id="259542"/>
    <lineage>
        <taxon>Eukaryota</taxon>
        <taxon>Metazoa</taxon>
        <taxon>Spiralia</taxon>
        <taxon>Lophotrochozoa</taxon>
        <taxon>Mollusca</taxon>
        <taxon>Gastropoda</taxon>
        <taxon>Heterobranchia</taxon>
        <taxon>Euthyneura</taxon>
        <taxon>Panpulmonata</taxon>
        <taxon>Sacoglossa</taxon>
        <taxon>Placobranchoidea</taxon>
        <taxon>Plakobranchidae</taxon>
        <taxon>Plakobranchus</taxon>
    </lineage>
</organism>
<name>A0AAV4CBF7_9GAST</name>
<keyword evidence="3" id="KW-1185">Reference proteome</keyword>
<proteinExistence type="predicted"/>